<dbReference type="GeneID" id="83014708"/>
<organism evidence="1 2">
    <name type="scientific">Holdemania filiformis</name>
    <dbReference type="NCBI Taxonomy" id="61171"/>
    <lineage>
        <taxon>Bacteria</taxon>
        <taxon>Bacillati</taxon>
        <taxon>Bacillota</taxon>
        <taxon>Erysipelotrichia</taxon>
        <taxon>Erysipelotrichales</taxon>
        <taxon>Erysipelotrichaceae</taxon>
        <taxon>Holdemania</taxon>
    </lineage>
</organism>
<dbReference type="Proteomes" id="UP000284178">
    <property type="component" value="Unassembled WGS sequence"/>
</dbReference>
<proteinExistence type="predicted"/>
<gene>
    <name evidence="1" type="ORF">DWY25_04725</name>
</gene>
<keyword evidence="2" id="KW-1185">Reference proteome</keyword>
<sequence length="114" mass="12860">MGKGVEIFGGLFVFTFCVLLIPQMLAFAVGYKTINELTSSLVEIIEVHDGLTEPARQEIEAWKQRAPEVTVETERQLQDQRCTYKVTGKLQIEIALIGLKTELKASKTTKRVIY</sequence>
<evidence type="ECO:0000313" key="2">
    <source>
        <dbReference type="Proteomes" id="UP000284178"/>
    </source>
</evidence>
<dbReference type="EMBL" id="QRUP01000004">
    <property type="protein sequence ID" value="RGR75543.1"/>
    <property type="molecule type" value="Genomic_DNA"/>
</dbReference>
<comment type="caution">
    <text evidence="1">The sequence shown here is derived from an EMBL/GenBank/DDBJ whole genome shotgun (WGS) entry which is preliminary data.</text>
</comment>
<accession>A0A412G4E3</accession>
<name>A0A412G4E3_9FIRM</name>
<dbReference type="AlphaFoldDB" id="A0A412G4E3"/>
<protein>
    <recommendedName>
        <fullName evidence="3">DUF4320 family protein</fullName>
    </recommendedName>
</protein>
<evidence type="ECO:0008006" key="3">
    <source>
        <dbReference type="Google" id="ProtNLM"/>
    </source>
</evidence>
<reference evidence="1 2" key="1">
    <citation type="submission" date="2018-08" db="EMBL/GenBank/DDBJ databases">
        <title>A genome reference for cultivated species of the human gut microbiota.</title>
        <authorList>
            <person name="Zou Y."/>
            <person name="Xue W."/>
            <person name="Luo G."/>
        </authorList>
    </citation>
    <scope>NUCLEOTIDE SEQUENCE [LARGE SCALE GENOMIC DNA]</scope>
    <source>
        <strain evidence="1 2">AF24-29</strain>
    </source>
</reference>
<evidence type="ECO:0000313" key="1">
    <source>
        <dbReference type="EMBL" id="RGR75543.1"/>
    </source>
</evidence>
<dbReference type="RefSeq" id="WP_117894275.1">
    <property type="nucleotide sequence ID" value="NZ_CABJCV010000004.1"/>
</dbReference>